<dbReference type="InterPro" id="IPR046153">
    <property type="entry name" value="DUF6155"/>
</dbReference>
<name>A0ABY6GS77_9GAMM</name>
<dbReference type="RefSeq" id="WP_262597403.1">
    <property type="nucleotide sequence ID" value="NZ_CP103300.1"/>
</dbReference>
<sequence>MSRKPNLTELKKQLRKKTQNELVEEIAHLYKRFSNVKEFYQASFFDDDSAVLEKYKKIVRDEYIPSGRRQFPRMRASVAKKAISDYKKVSSSSTGLADIMLTFVESGVWCTREYGDIDEPFYSSMESMYETAVKFIKKEGLVQIFDDRLCDLLDKTSKMGWGFHDTLSETYETYLG</sequence>
<dbReference type="Proteomes" id="UP001163255">
    <property type="component" value="Chromosome"/>
</dbReference>
<dbReference type="Pfam" id="PF19652">
    <property type="entry name" value="DUF6155"/>
    <property type="match status" value="1"/>
</dbReference>
<evidence type="ECO:0000313" key="2">
    <source>
        <dbReference type="Proteomes" id="UP001163255"/>
    </source>
</evidence>
<gene>
    <name evidence="1" type="ORF">NX720_21560</name>
</gene>
<protein>
    <submittedName>
        <fullName evidence="1">DUF6155 family protein</fullName>
    </submittedName>
</protein>
<accession>A0ABY6GS77</accession>
<reference evidence="1" key="1">
    <citation type="submission" date="2022-10" db="EMBL/GenBank/DDBJ databases">
        <title>Completed Genome Sequence of two octocoral isolated bacterium, Endozoicomonas euniceicola EF212T and Endozoicomonas gorgoniicola PS125T.</title>
        <authorList>
            <person name="Chiou Y.-J."/>
            <person name="Chen Y.-H."/>
        </authorList>
    </citation>
    <scope>NUCLEOTIDE SEQUENCE</scope>
    <source>
        <strain evidence="1">EF212</strain>
    </source>
</reference>
<organism evidence="1 2">
    <name type="scientific">Endozoicomonas euniceicola</name>
    <dbReference type="NCBI Taxonomy" id="1234143"/>
    <lineage>
        <taxon>Bacteria</taxon>
        <taxon>Pseudomonadati</taxon>
        <taxon>Pseudomonadota</taxon>
        <taxon>Gammaproteobacteria</taxon>
        <taxon>Oceanospirillales</taxon>
        <taxon>Endozoicomonadaceae</taxon>
        <taxon>Endozoicomonas</taxon>
    </lineage>
</organism>
<evidence type="ECO:0000313" key="1">
    <source>
        <dbReference type="EMBL" id="UYM15407.1"/>
    </source>
</evidence>
<dbReference type="EMBL" id="CP103300">
    <property type="protein sequence ID" value="UYM15407.1"/>
    <property type="molecule type" value="Genomic_DNA"/>
</dbReference>
<proteinExistence type="predicted"/>
<keyword evidence="2" id="KW-1185">Reference proteome</keyword>